<dbReference type="KEGG" id="tbl:TBLA_0A00470"/>
<dbReference type="GeneID" id="14493148"/>
<evidence type="ECO:0000256" key="5">
    <source>
        <dbReference type="ARBA" id="ARBA00022968"/>
    </source>
</evidence>
<dbReference type="HOGENOM" id="CLU_024327_1_0_1"/>
<protein>
    <recommendedName>
        <fullName evidence="9">Glycosyltransferase family 15 protein</fullName>
    </recommendedName>
</protein>
<dbReference type="Gene3D" id="3.90.550.10">
    <property type="entry name" value="Spore Coat Polysaccharide Biosynthesis Protein SpsA, Chain A"/>
    <property type="match status" value="1"/>
</dbReference>
<evidence type="ECO:0008006" key="9">
    <source>
        <dbReference type="Google" id="ProtNLM"/>
    </source>
</evidence>
<dbReference type="GO" id="GO:0006493">
    <property type="term" value="P:protein O-linked glycosylation"/>
    <property type="evidence" value="ECO:0007669"/>
    <property type="project" value="TreeGrafter"/>
</dbReference>
<evidence type="ECO:0000313" key="8">
    <source>
        <dbReference type="Proteomes" id="UP000002866"/>
    </source>
</evidence>
<dbReference type="GO" id="GO:0000032">
    <property type="term" value="P:cell wall mannoprotein biosynthetic process"/>
    <property type="evidence" value="ECO:0007669"/>
    <property type="project" value="TreeGrafter"/>
</dbReference>
<gene>
    <name evidence="7" type="primary">TBLA0A00470</name>
    <name evidence="7" type="ORF">TBLA_0A00470</name>
</gene>
<dbReference type="EMBL" id="HE806316">
    <property type="protein sequence ID" value="CCH57847.1"/>
    <property type="molecule type" value="Genomic_DNA"/>
</dbReference>
<evidence type="ECO:0000313" key="7">
    <source>
        <dbReference type="EMBL" id="CCH57847.1"/>
    </source>
</evidence>
<dbReference type="SUPFAM" id="SSF53448">
    <property type="entry name" value="Nucleotide-diphospho-sugar transferases"/>
    <property type="match status" value="1"/>
</dbReference>
<comment type="subcellular location">
    <subcellularLocation>
        <location evidence="1">Membrane</location>
        <topology evidence="1">Single-pass type II membrane protein</topology>
    </subcellularLocation>
</comment>
<organism evidence="7 8">
    <name type="scientific">Henningerozyma blattae (strain ATCC 34711 / CBS 6284 / DSM 70876 / NBRC 10599 / NRRL Y-10934 / UCD 77-7)</name>
    <name type="common">Yeast</name>
    <name type="synonym">Tetrapisispora blattae</name>
    <dbReference type="NCBI Taxonomy" id="1071380"/>
    <lineage>
        <taxon>Eukaryota</taxon>
        <taxon>Fungi</taxon>
        <taxon>Dikarya</taxon>
        <taxon>Ascomycota</taxon>
        <taxon>Saccharomycotina</taxon>
        <taxon>Saccharomycetes</taxon>
        <taxon>Saccharomycetales</taxon>
        <taxon>Saccharomycetaceae</taxon>
        <taxon>Henningerozyma</taxon>
    </lineage>
</organism>
<dbReference type="Pfam" id="PF01793">
    <property type="entry name" value="Glyco_transf_15"/>
    <property type="match status" value="1"/>
</dbReference>
<dbReference type="GO" id="GO:0016020">
    <property type="term" value="C:membrane"/>
    <property type="evidence" value="ECO:0007669"/>
    <property type="project" value="UniProtKB-SubCell"/>
</dbReference>
<dbReference type="FunCoup" id="I2GUP5">
    <property type="interactions" value="137"/>
</dbReference>
<accession>I2GUP5</accession>
<evidence type="ECO:0000256" key="1">
    <source>
        <dbReference type="ARBA" id="ARBA00004606"/>
    </source>
</evidence>
<dbReference type="OrthoDB" id="439943at2759"/>
<dbReference type="RefSeq" id="XP_004177366.1">
    <property type="nucleotide sequence ID" value="XM_004177318.1"/>
</dbReference>
<keyword evidence="5" id="KW-0812">Transmembrane</keyword>
<dbReference type="eggNOG" id="KOG4472">
    <property type="taxonomic scope" value="Eukaryota"/>
</dbReference>
<keyword evidence="4" id="KW-0808">Transferase</keyword>
<feature type="region of interest" description="Disordered" evidence="6">
    <location>
        <begin position="136"/>
        <end position="164"/>
    </location>
</feature>
<evidence type="ECO:0000256" key="3">
    <source>
        <dbReference type="ARBA" id="ARBA00022676"/>
    </source>
</evidence>
<dbReference type="FunFam" id="3.90.550.10:FF:000051">
    <property type="entry name" value="Alpha-1,2-mannosyltransferase (Ktr4)"/>
    <property type="match status" value="1"/>
</dbReference>
<dbReference type="InterPro" id="IPR002685">
    <property type="entry name" value="Glyco_trans_15"/>
</dbReference>
<dbReference type="Proteomes" id="UP000002866">
    <property type="component" value="Chromosome 1"/>
</dbReference>
<name>I2GUP5_HENB6</name>
<keyword evidence="8" id="KW-1185">Reference proteome</keyword>
<evidence type="ECO:0000256" key="6">
    <source>
        <dbReference type="SAM" id="MobiDB-lite"/>
    </source>
</evidence>
<dbReference type="GO" id="GO:0006487">
    <property type="term" value="P:protein N-linked glycosylation"/>
    <property type="evidence" value="ECO:0007669"/>
    <property type="project" value="TreeGrafter"/>
</dbReference>
<dbReference type="PANTHER" id="PTHR31121:SF8">
    <property type="entry name" value="GLYCOLIPID 2-ALPHA-MANNOSYLTRANSFERASE-RELATED"/>
    <property type="match status" value="1"/>
</dbReference>
<dbReference type="InParanoid" id="I2GUP5"/>
<dbReference type="InterPro" id="IPR029044">
    <property type="entry name" value="Nucleotide-diphossugar_trans"/>
</dbReference>
<sequence>MMSNRLSLFMSKRLLRFFLFVSVAFLLLFFLYFPDSETNSKTILSAPDYLSNDPDHLASFLKSPRLKEIHEENLEHLAQVEKLKQLKYQQELEQQHQMMEHEKYLQEQRKIHKDPIKEEEQNQEILRDLVNLQFSSNKDKKKNTNRQDSKNVNINSEKDDNKEDMDAMRELTPFTSIGKYNTDPKFNDTMEYIRQYSGKPGAKPRATFLTLLRNEDADDMVRTIMNFQRKFNDKFEYPWIFLNDEEFDTSVKEVLQKTAPSIKMIFGTIPKEHWSYPHWIDQDKAAQGRQKLTEMDVIYGDSESYRHMCRYQSGFFWRHELLDDYDWYWRVEPETNLHCEVSYDVFQWMQDNDKMYGFTLSIHEFEATVSSLWTSVKKFFRANPSYKNEYNLKKFISNDGGVTYNLCHFWSNFEVANLHLWRSPAYRHFFDFLDREGGFFYERWGDAPIHSIAASMFLPKEKIHHFKDIGYHHPPYNSCPIEDKIYKSNKCDCDQDKDFTFHDYACGQEFYAAQGIEKPINWRRNVGKW</sequence>
<proteinExistence type="inferred from homology"/>
<reference evidence="7 8" key="1">
    <citation type="journal article" date="2011" name="Proc. Natl. Acad. Sci. U.S.A.">
        <title>Evolutionary erosion of yeast sex chromosomes by mating-type switching accidents.</title>
        <authorList>
            <person name="Gordon J.L."/>
            <person name="Armisen D."/>
            <person name="Proux-Wera E."/>
            <person name="Oheigeartaigh S.S."/>
            <person name="Byrne K.P."/>
            <person name="Wolfe K.H."/>
        </authorList>
    </citation>
    <scope>NUCLEOTIDE SEQUENCE [LARGE SCALE GENOMIC DNA]</scope>
    <source>
        <strain evidence="8">ATCC 34711 / CBS 6284 / DSM 70876 / NBRC 10599 / NRRL Y-10934 / UCD 77-7</strain>
    </source>
</reference>
<evidence type="ECO:0000256" key="2">
    <source>
        <dbReference type="ARBA" id="ARBA00007677"/>
    </source>
</evidence>
<dbReference type="OMA" id="FEVANLH"/>
<evidence type="ECO:0000256" key="4">
    <source>
        <dbReference type="ARBA" id="ARBA00022679"/>
    </source>
</evidence>
<dbReference type="AlphaFoldDB" id="I2GUP5"/>
<keyword evidence="3" id="KW-0328">Glycosyltransferase</keyword>
<dbReference type="PANTHER" id="PTHR31121">
    <property type="entry name" value="ALPHA-1,2 MANNOSYLTRANSFERASE KTR1"/>
    <property type="match status" value="1"/>
</dbReference>
<keyword evidence="5" id="KW-0735">Signal-anchor</keyword>
<dbReference type="GO" id="GO:0005794">
    <property type="term" value="C:Golgi apparatus"/>
    <property type="evidence" value="ECO:0007669"/>
    <property type="project" value="TreeGrafter"/>
</dbReference>
<dbReference type="GO" id="GO:0000026">
    <property type="term" value="F:alpha-1,2-mannosyltransferase activity"/>
    <property type="evidence" value="ECO:0007669"/>
    <property type="project" value="TreeGrafter"/>
</dbReference>
<comment type="similarity">
    <text evidence="2">Belongs to the glycosyltransferase 15 family.</text>
</comment>